<dbReference type="EMBL" id="FN654275">
    <property type="protein sequence ID" value="CBY30383.1"/>
    <property type="molecule type" value="Genomic_DNA"/>
</dbReference>
<name>E4Y3Y5_OIKDI</name>
<dbReference type="Proteomes" id="UP000011014">
    <property type="component" value="Unassembled WGS sequence"/>
</dbReference>
<sequence>MTEEFIIERKGSVLRPRRKSVLEESITEIKSTEQRFSLNVFIVIMLILVTMGCLRFMLNIF</sequence>
<gene>
    <name evidence="2" type="ORF">GSOID_T00018248001</name>
</gene>
<keyword evidence="1" id="KW-0812">Transmembrane</keyword>
<accession>E4Y3Y5</accession>
<keyword evidence="1" id="KW-1133">Transmembrane helix</keyword>
<evidence type="ECO:0000313" key="2">
    <source>
        <dbReference type="EMBL" id="CBY30383.1"/>
    </source>
</evidence>
<protein>
    <submittedName>
        <fullName evidence="2">Uncharacterized protein</fullName>
    </submittedName>
</protein>
<feature type="transmembrane region" description="Helical" evidence="1">
    <location>
        <begin position="36"/>
        <end position="58"/>
    </location>
</feature>
<reference evidence="2" key="1">
    <citation type="journal article" date="2010" name="Science">
        <title>Plasticity of animal genome architecture unmasked by rapid evolution of a pelagic tunicate.</title>
        <authorList>
            <person name="Denoeud F."/>
            <person name="Henriet S."/>
            <person name="Mungpakdee S."/>
            <person name="Aury J.M."/>
            <person name="Da Silva C."/>
            <person name="Brinkmann H."/>
            <person name="Mikhaleva J."/>
            <person name="Olsen L.C."/>
            <person name="Jubin C."/>
            <person name="Canestro C."/>
            <person name="Bouquet J.M."/>
            <person name="Danks G."/>
            <person name="Poulain J."/>
            <person name="Campsteijn C."/>
            <person name="Adamski M."/>
            <person name="Cross I."/>
            <person name="Yadetie F."/>
            <person name="Muffato M."/>
            <person name="Louis A."/>
            <person name="Butcher S."/>
            <person name="Tsagkogeorga G."/>
            <person name="Konrad A."/>
            <person name="Singh S."/>
            <person name="Jensen M.F."/>
            <person name="Cong E.H."/>
            <person name="Eikeseth-Otteraa H."/>
            <person name="Noel B."/>
            <person name="Anthouard V."/>
            <person name="Porcel B.M."/>
            <person name="Kachouri-Lafond R."/>
            <person name="Nishino A."/>
            <person name="Ugolini M."/>
            <person name="Chourrout P."/>
            <person name="Nishida H."/>
            <person name="Aasland R."/>
            <person name="Huzurbazar S."/>
            <person name="Westhof E."/>
            <person name="Delsuc F."/>
            <person name="Lehrach H."/>
            <person name="Reinhardt R."/>
            <person name="Weissenbach J."/>
            <person name="Roy S.W."/>
            <person name="Artiguenave F."/>
            <person name="Postlethwait J.H."/>
            <person name="Manak J.R."/>
            <person name="Thompson E.M."/>
            <person name="Jaillon O."/>
            <person name="Du Pasquier L."/>
            <person name="Boudinot P."/>
            <person name="Liberles D.A."/>
            <person name="Volff J.N."/>
            <person name="Philippe H."/>
            <person name="Lenhard B."/>
            <person name="Roest Crollius H."/>
            <person name="Wincker P."/>
            <person name="Chourrout D."/>
        </authorList>
    </citation>
    <scope>NUCLEOTIDE SEQUENCE [LARGE SCALE GENOMIC DNA]</scope>
</reference>
<organism evidence="2">
    <name type="scientific">Oikopleura dioica</name>
    <name type="common">Tunicate</name>
    <dbReference type="NCBI Taxonomy" id="34765"/>
    <lineage>
        <taxon>Eukaryota</taxon>
        <taxon>Metazoa</taxon>
        <taxon>Chordata</taxon>
        <taxon>Tunicata</taxon>
        <taxon>Appendicularia</taxon>
        <taxon>Copelata</taxon>
        <taxon>Oikopleuridae</taxon>
        <taxon>Oikopleura</taxon>
    </lineage>
</organism>
<proteinExistence type="predicted"/>
<dbReference type="AlphaFoldDB" id="E4Y3Y5"/>
<keyword evidence="1" id="KW-0472">Membrane</keyword>
<evidence type="ECO:0000256" key="1">
    <source>
        <dbReference type="SAM" id="Phobius"/>
    </source>
</evidence>